<keyword evidence="10" id="KW-1185">Reference proteome</keyword>
<evidence type="ECO:0000313" key="9">
    <source>
        <dbReference type="EMBL" id="KEF62593.1"/>
    </source>
</evidence>
<dbReference type="PROSITE" id="PS50048">
    <property type="entry name" value="ZN2_CY6_FUNGAL_2"/>
    <property type="match status" value="1"/>
</dbReference>
<organism evidence="9 10">
    <name type="scientific">Exophiala aquamarina CBS 119918</name>
    <dbReference type="NCBI Taxonomy" id="1182545"/>
    <lineage>
        <taxon>Eukaryota</taxon>
        <taxon>Fungi</taxon>
        <taxon>Dikarya</taxon>
        <taxon>Ascomycota</taxon>
        <taxon>Pezizomycotina</taxon>
        <taxon>Eurotiomycetes</taxon>
        <taxon>Chaetothyriomycetidae</taxon>
        <taxon>Chaetothyriales</taxon>
        <taxon>Herpotrichiellaceae</taxon>
        <taxon>Exophiala</taxon>
    </lineage>
</organism>
<keyword evidence="4" id="KW-0238">DNA-binding</keyword>
<keyword evidence="6" id="KW-0539">Nucleus</keyword>
<feature type="region of interest" description="Disordered" evidence="7">
    <location>
        <begin position="55"/>
        <end position="144"/>
    </location>
</feature>
<evidence type="ECO:0000256" key="3">
    <source>
        <dbReference type="ARBA" id="ARBA00023015"/>
    </source>
</evidence>
<evidence type="ECO:0000259" key="8">
    <source>
        <dbReference type="PROSITE" id="PS50048"/>
    </source>
</evidence>
<proteinExistence type="predicted"/>
<dbReference type="PANTHER" id="PTHR47660">
    <property type="entry name" value="TRANSCRIPTION FACTOR WITH C2H2 AND ZN(2)-CYS(6) DNA BINDING DOMAIN (EUROFUNG)-RELATED-RELATED"/>
    <property type="match status" value="1"/>
</dbReference>
<dbReference type="OrthoDB" id="4119974at2759"/>
<dbReference type="InterPro" id="IPR001138">
    <property type="entry name" value="Zn2Cys6_DnaBD"/>
</dbReference>
<evidence type="ECO:0000256" key="4">
    <source>
        <dbReference type="ARBA" id="ARBA00023125"/>
    </source>
</evidence>
<sequence>MVPYSTLAEDSSQVSSSTKKLRLACDVCHSAKTRCCGSNPCARCVRCGTQCVYSQSNRAGRPKGTRNKKSVDNSKIDSDHRDSSSPQQQEQHRQQESQQPPTRNRLNRSSSSSSGTGNPASNIPSSIPSFTVPSFSPPLEHSQPHLHQQKYVNNMVFDFNPSGDFSDQANAMLHSSLPAQSHFSFPMVPNDMNVDAAEIQMAFDMEFNVDEMQHGCNIPNLSENFTITRHNTGASGTSMTEILRDSVLQSFEQEDIPYSQPQHVYSEPLSKSSTNSHSNGNSSGGSGSPSMLHPRDPIDAYCSKGAQPNSAASSNSNPDNISLTELRCQCLQRHVQFLAHLQELLNEFHRLPLDVVLNGVDQGLKVWDLCLQCRMCQQDRNREVMLLTVTSIRAVARILQKASQRIFTQSQFDDGDQHISCSDGSESGVEVERQRLGKFTFGSYEIKGEESWLVVGVILTRMLAKIQIVLVSFKKSLNSPHSHTASSHRGDNSAEYLHKLLEGLQANVHALSANLMSGTYDRLG</sequence>
<gene>
    <name evidence="9" type="ORF">A1O9_00566</name>
</gene>
<dbReference type="VEuPathDB" id="FungiDB:A1O9_00566"/>
<dbReference type="PROSITE" id="PS00463">
    <property type="entry name" value="ZN2_CY6_FUNGAL_1"/>
    <property type="match status" value="1"/>
</dbReference>
<feature type="compositionally biased region" description="Basic and acidic residues" evidence="7">
    <location>
        <begin position="69"/>
        <end position="83"/>
    </location>
</feature>
<keyword evidence="5" id="KW-0804">Transcription</keyword>
<dbReference type="GO" id="GO:0008270">
    <property type="term" value="F:zinc ion binding"/>
    <property type="evidence" value="ECO:0007669"/>
    <property type="project" value="InterPro"/>
</dbReference>
<evidence type="ECO:0000313" key="10">
    <source>
        <dbReference type="Proteomes" id="UP000027920"/>
    </source>
</evidence>
<feature type="compositionally biased region" description="Low complexity" evidence="7">
    <location>
        <begin position="270"/>
        <end position="281"/>
    </location>
</feature>
<accession>A0A072PTB6</accession>
<evidence type="ECO:0000256" key="6">
    <source>
        <dbReference type="ARBA" id="ARBA00023242"/>
    </source>
</evidence>
<feature type="region of interest" description="Disordered" evidence="7">
    <location>
        <begin position="263"/>
        <end position="318"/>
    </location>
</feature>
<feature type="compositionally biased region" description="Low complexity" evidence="7">
    <location>
        <begin position="308"/>
        <end position="318"/>
    </location>
</feature>
<evidence type="ECO:0000256" key="7">
    <source>
        <dbReference type="SAM" id="MobiDB-lite"/>
    </source>
</evidence>
<keyword evidence="3" id="KW-0805">Transcription regulation</keyword>
<feature type="domain" description="Zn(2)-C6 fungal-type" evidence="8">
    <location>
        <begin position="24"/>
        <end position="53"/>
    </location>
</feature>
<dbReference type="SUPFAM" id="SSF57701">
    <property type="entry name" value="Zn2/Cys6 DNA-binding domain"/>
    <property type="match status" value="1"/>
</dbReference>
<evidence type="ECO:0000256" key="1">
    <source>
        <dbReference type="ARBA" id="ARBA00022723"/>
    </source>
</evidence>
<name>A0A072PTB6_9EURO</name>
<dbReference type="RefSeq" id="XP_013265183.1">
    <property type="nucleotide sequence ID" value="XM_013409729.1"/>
</dbReference>
<evidence type="ECO:0000256" key="2">
    <source>
        <dbReference type="ARBA" id="ARBA00022833"/>
    </source>
</evidence>
<dbReference type="Proteomes" id="UP000027920">
    <property type="component" value="Unassembled WGS sequence"/>
</dbReference>
<dbReference type="Gene3D" id="4.10.240.10">
    <property type="entry name" value="Zn(2)-C6 fungal-type DNA-binding domain"/>
    <property type="match status" value="1"/>
</dbReference>
<dbReference type="EMBL" id="AMGV01000001">
    <property type="protein sequence ID" value="KEF62593.1"/>
    <property type="molecule type" value="Genomic_DNA"/>
</dbReference>
<protein>
    <recommendedName>
        <fullName evidence="8">Zn(2)-C6 fungal-type domain-containing protein</fullName>
    </recommendedName>
</protein>
<dbReference type="SMART" id="SM00066">
    <property type="entry name" value="GAL4"/>
    <property type="match status" value="1"/>
</dbReference>
<dbReference type="GO" id="GO:0003677">
    <property type="term" value="F:DNA binding"/>
    <property type="evidence" value="ECO:0007669"/>
    <property type="project" value="UniProtKB-KW"/>
</dbReference>
<dbReference type="GeneID" id="25275517"/>
<dbReference type="AlphaFoldDB" id="A0A072PTB6"/>
<dbReference type="InterPro" id="IPR036864">
    <property type="entry name" value="Zn2-C6_fun-type_DNA-bd_sf"/>
</dbReference>
<dbReference type="GO" id="GO:0000981">
    <property type="term" value="F:DNA-binding transcription factor activity, RNA polymerase II-specific"/>
    <property type="evidence" value="ECO:0007669"/>
    <property type="project" value="InterPro"/>
</dbReference>
<keyword evidence="1" id="KW-0479">Metal-binding</keyword>
<dbReference type="CDD" id="cd00067">
    <property type="entry name" value="GAL4"/>
    <property type="match status" value="1"/>
</dbReference>
<keyword evidence="2" id="KW-0862">Zinc</keyword>
<dbReference type="Pfam" id="PF00172">
    <property type="entry name" value="Zn_clus"/>
    <property type="match status" value="1"/>
</dbReference>
<evidence type="ECO:0000256" key="5">
    <source>
        <dbReference type="ARBA" id="ARBA00023163"/>
    </source>
</evidence>
<reference evidence="9 10" key="1">
    <citation type="submission" date="2013-03" db="EMBL/GenBank/DDBJ databases">
        <title>The Genome Sequence of Exophiala aquamarina CBS 119918.</title>
        <authorList>
            <consortium name="The Broad Institute Genomics Platform"/>
            <person name="Cuomo C."/>
            <person name="de Hoog S."/>
            <person name="Gorbushina A."/>
            <person name="Walker B."/>
            <person name="Young S.K."/>
            <person name="Zeng Q."/>
            <person name="Gargeya S."/>
            <person name="Fitzgerald M."/>
            <person name="Haas B."/>
            <person name="Abouelleil A."/>
            <person name="Allen A.W."/>
            <person name="Alvarado L."/>
            <person name="Arachchi H.M."/>
            <person name="Berlin A.M."/>
            <person name="Chapman S.B."/>
            <person name="Gainer-Dewar J."/>
            <person name="Goldberg J."/>
            <person name="Griggs A."/>
            <person name="Gujja S."/>
            <person name="Hansen M."/>
            <person name="Howarth C."/>
            <person name="Imamovic A."/>
            <person name="Ireland A."/>
            <person name="Larimer J."/>
            <person name="McCowan C."/>
            <person name="Murphy C."/>
            <person name="Pearson M."/>
            <person name="Poon T.W."/>
            <person name="Priest M."/>
            <person name="Roberts A."/>
            <person name="Saif S."/>
            <person name="Shea T."/>
            <person name="Sisk P."/>
            <person name="Sykes S."/>
            <person name="Wortman J."/>
            <person name="Nusbaum C."/>
            <person name="Birren B."/>
        </authorList>
    </citation>
    <scope>NUCLEOTIDE SEQUENCE [LARGE SCALE GENOMIC DNA]</scope>
    <source>
        <strain evidence="9 10">CBS 119918</strain>
    </source>
</reference>
<comment type="caution">
    <text evidence="9">The sequence shown here is derived from an EMBL/GenBank/DDBJ whole genome shotgun (WGS) entry which is preliminary data.</text>
</comment>
<dbReference type="HOGENOM" id="CLU_559187_0_0_1"/>
<feature type="compositionally biased region" description="Low complexity" evidence="7">
    <location>
        <begin position="109"/>
        <end position="129"/>
    </location>
</feature>